<protein>
    <submittedName>
        <fullName evidence="2">DMP19 family protein</fullName>
    </submittedName>
</protein>
<dbReference type="InterPro" id="IPR025402">
    <property type="entry name" value="DMP19_C"/>
</dbReference>
<dbReference type="Pfam" id="PF14300">
    <property type="entry name" value="DMP19"/>
    <property type="match status" value="1"/>
</dbReference>
<accession>A0ABZ2KF01</accession>
<evidence type="ECO:0000313" key="3">
    <source>
        <dbReference type="Proteomes" id="UP001379533"/>
    </source>
</evidence>
<reference evidence="2 3" key="1">
    <citation type="submission" date="2021-12" db="EMBL/GenBank/DDBJ databases">
        <title>Discovery of the Pendulisporaceae a myxobacterial family with distinct sporulation behavior and unique specialized metabolism.</title>
        <authorList>
            <person name="Garcia R."/>
            <person name="Popoff A."/>
            <person name="Bader C.D."/>
            <person name="Loehr J."/>
            <person name="Walesch S."/>
            <person name="Walt C."/>
            <person name="Boldt J."/>
            <person name="Bunk B."/>
            <person name="Haeckl F.J.F.P.J."/>
            <person name="Gunesch A.P."/>
            <person name="Birkelbach J."/>
            <person name="Nuebel U."/>
            <person name="Pietschmann T."/>
            <person name="Bach T."/>
            <person name="Mueller R."/>
        </authorList>
    </citation>
    <scope>NUCLEOTIDE SEQUENCE [LARGE SCALE GENOMIC DNA]</scope>
    <source>
        <strain evidence="2 3">MSr12523</strain>
    </source>
</reference>
<organism evidence="2 3">
    <name type="scientific">Pendulispora brunnea</name>
    <dbReference type="NCBI Taxonomy" id="2905690"/>
    <lineage>
        <taxon>Bacteria</taxon>
        <taxon>Pseudomonadati</taxon>
        <taxon>Myxococcota</taxon>
        <taxon>Myxococcia</taxon>
        <taxon>Myxococcales</taxon>
        <taxon>Sorangiineae</taxon>
        <taxon>Pendulisporaceae</taxon>
        <taxon>Pendulispora</taxon>
    </lineage>
</organism>
<gene>
    <name evidence="2" type="ORF">LZC95_10385</name>
</gene>
<proteinExistence type="predicted"/>
<name>A0ABZ2KF01_9BACT</name>
<evidence type="ECO:0000313" key="2">
    <source>
        <dbReference type="EMBL" id="WXA97242.1"/>
    </source>
</evidence>
<dbReference type="Proteomes" id="UP001379533">
    <property type="component" value="Chromosome"/>
</dbReference>
<dbReference type="EMBL" id="CP089982">
    <property type="protein sequence ID" value="WXA97242.1"/>
    <property type="molecule type" value="Genomic_DNA"/>
</dbReference>
<dbReference type="Gene3D" id="1.20.1420.60">
    <property type="match status" value="1"/>
</dbReference>
<feature type="domain" description="DNA mimic protein DMP19 C-terminal" evidence="1">
    <location>
        <begin position="204"/>
        <end position="317"/>
    </location>
</feature>
<sequence>MPQLDFAADARELVREQGHASVWDYMRAHPGVPTHELADRLGGPPAVVLEGLAVQEALARREMPELIRDLVLRDLHRDMRNQMRDRKNIFTGEIEKKIGHGEPFTFHHHFTMALRDPYRRIEREIWETFMRTPPPRDWNPTTPDDPLLGAVYDQAVAALSAEDQSLFERGEIRLDPGDAYRAAIGRYDVNIYDGPKPFLTDFAKVPPELGHVIAAHWCQSEVNNGGFFQFFSNSTGVLAPEAAAGFAAIGMPRAAEAVRKAMSVLGQSYPRRRWWRKFALARAGKRVAELEALSNELTNALREEGGGFESMADAYVRRA</sequence>
<dbReference type="RefSeq" id="WP_394847857.1">
    <property type="nucleotide sequence ID" value="NZ_CP089982.1"/>
</dbReference>
<evidence type="ECO:0000259" key="1">
    <source>
        <dbReference type="Pfam" id="PF14300"/>
    </source>
</evidence>
<keyword evidence="3" id="KW-1185">Reference proteome</keyword>